<dbReference type="RefSeq" id="WP_047092467.1">
    <property type="nucleotide sequence ID" value="NZ_LBHU01000001.1"/>
</dbReference>
<evidence type="ECO:0000313" key="15">
    <source>
        <dbReference type="EMBL" id="KLI64602.1"/>
    </source>
</evidence>
<keyword evidence="10 14" id="KW-0046">Antibiotic resistance</keyword>
<sequence>MTFLQLLLIAIVQGITEFLPISSSGHLILIPYLTDFADQGPLIDVAVHVGSLLAIIVYFFKDVVVLARGGFASIGVGKAPVERRLFWWIALGTIPAVAFGLSIKMGLFNGIAESWFNITVIDDDLMSSIRFTDLIAVNLIFYGILLGIADYFGREDKTFEDMTWRDGLLVGIAQALAIIPGTSRSGVTMTAARALGYSRFESARFSFLLSIPAVAGAGILIVPEIFEAGGGLAMEALIAGVLTFIAAFATMAFLMNFLKKASMLVFVIYRVAMGVALLALF</sequence>
<dbReference type="InterPro" id="IPR003824">
    <property type="entry name" value="UppP"/>
</dbReference>
<dbReference type="EMBL" id="LBHU01000001">
    <property type="protein sequence ID" value="KLI64602.1"/>
    <property type="molecule type" value="Genomic_DNA"/>
</dbReference>
<feature type="transmembrane region" description="Helical" evidence="14">
    <location>
        <begin position="205"/>
        <end position="226"/>
    </location>
</feature>
<dbReference type="GO" id="GO:0071555">
    <property type="term" value="P:cell wall organization"/>
    <property type="evidence" value="ECO:0007669"/>
    <property type="project" value="UniProtKB-KW"/>
</dbReference>
<gene>
    <name evidence="14" type="primary">uppP</name>
    <name evidence="15" type="ORF">AAV99_03335</name>
</gene>
<dbReference type="Pfam" id="PF02673">
    <property type="entry name" value="BacA"/>
    <property type="match status" value="1"/>
</dbReference>
<feature type="transmembrane region" description="Helical" evidence="14">
    <location>
        <begin position="232"/>
        <end position="254"/>
    </location>
</feature>
<reference evidence="15 16" key="1">
    <citation type="submission" date="2015-04" db="EMBL/GenBank/DDBJ databases">
        <title>The draft genome sequence of Erythrobacter marinus HWDM-33.</title>
        <authorList>
            <person name="Zhuang L."/>
            <person name="Liu Y."/>
            <person name="Shao Z."/>
        </authorList>
    </citation>
    <scope>NUCLEOTIDE SEQUENCE [LARGE SCALE GENOMIC DNA]</scope>
    <source>
        <strain evidence="15 16">HWDM-33</strain>
    </source>
</reference>
<comment type="function">
    <text evidence="14">Catalyzes the dephosphorylation of undecaprenyl diphosphate (UPP). Confers resistance to bacitracin.</text>
</comment>
<proteinExistence type="inferred from homology"/>
<dbReference type="EC" id="3.6.1.27" evidence="3 14"/>
<dbReference type="GO" id="GO:0009252">
    <property type="term" value="P:peptidoglycan biosynthetic process"/>
    <property type="evidence" value="ECO:0007669"/>
    <property type="project" value="UniProtKB-KW"/>
</dbReference>
<dbReference type="GO" id="GO:0050380">
    <property type="term" value="F:undecaprenyl-diphosphatase activity"/>
    <property type="evidence" value="ECO:0007669"/>
    <property type="project" value="UniProtKB-UniRule"/>
</dbReference>
<evidence type="ECO:0000313" key="16">
    <source>
        <dbReference type="Proteomes" id="UP000053455"/>
    </source>
</evidence>
<evidence type="ECO:0000256" key="7">
    <source>
        <dbReference type="ARBA" id="ARBA00022801"/>
    </source>
</evidence>
<dbReference type="GO" id="GO:0046677">
    <property type="term" value="P:response to antibiotic"/>
    <property type="evidence" value="ECO:0007669"/>
    <property type="project" value="UniProtKB-UniRule"/>
</dbReference>
<dbReference type="PANTHER" id="PTHR30622">
    <property type="entry name" value="UNDECAPRENYL-DIPHOSPHATASE"/>
    <property type="match status" value="1"/>
</dbReference>
<dbReference type="PANTHER" id="PTHR30622:SF4">
    <property type="entry name" value="UNDECAPRENYL-DIPHOSPHATASE"/>
    <property type="match status" value="1"/>
</dbReference>
<dbReference type="HAMAP" id="MF_01006">
    <property type="entry name" value="Undec_diphosphatase"/>
    <property type="match status" value="1"/>
</dbReference>
<keyword evidence="14" id="KW-0573">Peptidoglycan synthesis</keyword>
<evidence type="ECO:0000256" key="2">
    <source>
        <dbReference type="ARBA" id="ARBA00010621"/>
    </source>
</evidence>
<dbReference type="STRING" id="874156.GCA_001021555_00611"/>
<dbReference type="GO" id="GO:0008360">
    <property type="term" value="P:regulation of cell shape"/>
    <property type="evidence" value="ECO:0007669"/>
    <property type="project" value="UniProtKB-KW"/>
</dbReference>
<evidence type="ECO:0000256" key="9">
    <source>
        <dbReference type="ARBA" id="ARBA00023136"/>
    </source>
</evidence>
<feature type="transmembrane region" description="Helical" evidence="14">
    <location>
        <begin position="85"/>
        <end position="107"/>
    </location>
</feature>
<keyword evidence="9 14" id="KW-0472">Membrane</keyword>
<comment type="similarity">
    <text evidence="2 14">Belongs to the UppP family.</text>
</comment>
<keyword evidence="8 14" id="KW-1133">Transmembrane helix</keyword>
<evidence type="ECO:0000256" key="11">
    <source>
        <dbReference type="ARBA" id="ARBA00032707"/>
    </source>
</evidence>
<comment type="miscellaneous">
    <text evidence="14">Bacitracin is thought to be involved in the inhibition of peptidoglycan synthesis by sequestering undecaprenyl diphosphate, thereby reducing the pool of lipid carrier available.</text>
</comment>
<keyword evidence="7 14" id="KW-0378">Hydrolase</keyword>
<evidence type="ECO:0000256" key="13">
    <source>
        <dbReference type="ARBA" id="ARBA00047594"/>
    </source>
</evidence>
<evidence type="ECO:0000256" key="5">
    <source>
        <dbReference type="ARBA" id="ARBA00022475"/>
    </source>
</evidence>
<organism evidence="15 16">
    <name type="scientific">Aurantiacibacter marinus</name>
    <dbReference type="NCBI Taxonomy" id="874156"/>
    <lineage>
        <taxon>Bacteria</taxon>
        <taxon>Pseudomonadati</taxon>
        <taxon>Pseudomonadota</taxon>
        <taxon>Alphaproteobacteria</taxon>
        <taxon>Sphingomonadales</taxon>
        <taxon>Erythrobacteraceae</taxon>
        <taxon>Aurantiacibacter</taxon>
    </lineage>
</organism>
<keyword evidence="5 14" id="KW-1003">Cell membrane</keyword>
<evidence type="ECO:0000256" key="3">
    <source>
        <dbReference type="ARBA" id="ARBA00012374"/>
    </source>
</evidence>
<evidence type="ECO:0000256" key="12">
    <source>
        <dbReference type="ARBA" id="ARBA00032932"/>
    </source>
</evidence>
<keyword evidence="16" id="KW-1185">Reference proteome</keyword>
<keyword evidence="14" id="KW-0961">Cell wall biogenesis/degradation</keyword>
<name>A0A0H0XRN0_9SPHN</name>
<evidence type="ECO:0000256" key="1">
    <source>
        <dbReference type="ARBA" id="ARBA00004651"/>
    </source>
</evidence>
<dbReference type="AlphaFoldDB" id="A0A0H0XRN0"/>
<evidence type="ECO:0000256" key="6">
    <source>
        <dbReference type="ARBA" id="ARBA00022692"/>
    </source>
</evidence>
<keyword evidence="6 14" id="KW-0812">Transmembrane</keyword>
<dbReference type="GO" id="GO:0005886">
    <property type="term" value="C:plasma membrane"/>
    <property type="evidence" value="ECO:0007669"/>
    <property type="project" value="UniProtKB-SubCell"/>
</dbReference>
<comment type="caution">
    <text evidence="15">The sequence shown here is derived from an EMBL/GenBank/DDBJ whole genome shotgun (WGS) entry which is preliminary data.</text>
</comment>
<keyword evidence="14" id="KW-0133">Cell shape</keyword>
<evidence type="ECO:0000256" key="10">
    <source>
        <dbReference type="ARBA" id="ARBA00023251"/>
    </source>
</evidence>
<comment type="subcellular location">
    <subcellularLocation>
        <location evidence="1 14">Cell membrane</location>
        <topology evidence="1 14">Multi-pass membrane protein</topology>
    </subcellularLocation>
</comment>
<dbReference type="Proteomes" id="UP000053455">
    <property type="component" value="Unassembled WGS sequence"/>
</dbReference>
<dbReference type="PATRIC" id="fig|874156.12.peg.696"/>
<feature type="transmembrane region" description="Helical" evidence="14">
    <location>
        <begin position="261"/>
        <end position="280"/>
    </location>
</feature>
<evidence type="ECO:0000256" key="4">
    <source>
        <dbReference type="ARBA" id="ARBA00021581"/>
    </source>
</evidence>
<feature type="transmembrane region" description="Helical" evidence="14">
    <location>
        <begin position="134"/>
        <end position="152"/>
    </location>
</feature>
<protein>
    <recommendedName>
        <fullName evidence="4 14">Undecaprenyl-diphosphatase</fullName>
        <ecNumber evidence="3 14">3.6.1.27</ecNumber>
    </recommendedName>
    <alternativeName>
        <fullName evidence="12 14">Bacitracin resistance protein</fullName>
    </alternativeName>
    <alternativeName>
        <fullName evidence="11 14">Undecaprenyl pyrophosphate phosphatase</fullName>
    </alternativeName>
</protein>
<accession>A0A0H0XRN0</accession>
<feature type="transmembrane region" description="Helical" evidence="14">
    <location>
        <begin position="42"/>
        <end position="64"/>
    </location>
</feature>
<evidence type="ECO:0000256" key="8">
    <source>
        <dbReference type="ARBA" id="ARBA00022989"/>
    </source>
</evidence>
<comment type="catalytic activity">
    <reaction evidence="13 14">
        <text>di-trans,octa-cis-undecaprenyl diphosphate + H2O = di-trans,octa-cis-undecaprenyl phosphate + phosphate + H(+)</text>
        <dbReference type="Rhea" id="RHEA:28094"/>
        <dbReference type="ChEBI" id="CHEBI:15377"/>
        <dbReference type="ChEBI" id="CHEBI:15378"/>
        <dbReference type="ChEBI" id="CHEBI:43474"/>
        <dbReference type="ChEBI" id="CHEBI:58405"/>
        <dbReference type="ChEBI" id="CHEBI:60392"/>
        <dbReference type="EC" id="3.6.1.27"/>
    </reaction>
</comment>
<dbReference type="OrthoDB" id="9808289at2"/>
<evidence type="ECO:0000256" key="14">
    <source>
        <dbReference type="HAMAP-Rule" id="MF_01006"/>
    </source>
</evidence>